<dbReference type="HOGENOM" id="CLU_2276822_0_0_1"/>
<protein>
    <submittedName>
        <fullName evidence="1">Uncharacterized protein</fullName>
    </submittedName>
</protein>
<proteinExistence type="predicted"/>
<dbReference type="InParanoid" id="E4V098"/>
<evidence type="ECO:0000313" key="2">
    <source>
        <dbReference type="Proteomes" id="UP000002669"/>
    </source>
</evidence>
<dbReference type="Proteomes" id="UP000002669">
    <property type="component" value="Unassembled WGS sequence"/>
</dbReference>
<dbReference type="VEuPathDB" id="FungiDB:MGYG_06035"/>
<evidence type="ECO:0000313" key="1">
    <source>
        <dbReference type="EMBL" id="EFR03035.1"/>
    </source>
</evidence>
<accession>E4V098</accession>
<dbReference type="RefSeq" id="XP_003171489.1">
    <property type="nucleotide sequence ID" value="XM_003171441.1"/>
</dbReference>
<reference evidence="2" key="1">
    <citation type="journal article" date="2012" name="MBio">
        <title>Comparative genome analysis of Trichophyton rubrum and related dermatophytes reveals candidate genes involved in infection.</title>
        <authorList>
            <person name="Martinez D.A."/>
            <person name="Oliver B.G."/>
            <person name="Graeser Y."/>
            <person name="Goldberg J.M."/>
            <person name="Li W."/>
            <person name="Martinez-Rossi N.M."/>
            <person name="Monod M."/>
            <person name="Shelest E."/>
            <person name="Barton R.C."/>
            <person name="Birch E."/>
            <person name="Brakhage A.A."/>
            <person name="Chen Z."/>
            <person name="Gurr S.J."/>
            <person name="Heiman D."/>
            <person name="Heitman J."/>
            <person name="Kosti I."/>
            <person name="Rossi A."/>
            <person name="Saif S."/>
            <person name="Samalova M."/>
            <person name="Saunders C.W."/>
            <person name="Shea T."/>
            <person name="Summerbell R.C."/>
            <person name="Xu J."/>
            <person name="Young S."/>
            <person name="Zeng Q."/>
            <person name="Birren B.W."/>
            <person name="Cuomo C.A."/>
            <person name="White T.C."/>
        </authorList>
    </citation>
    <scope>NUCLEOTIDE SEQUENCE [LARGE SCALE GENOMIC DNA]</scope>
    <source>
        <strain evidence="2">ATCC MYA-4604 / CBS 118893</strain>
    </source>
</reference>
<gene>
    <name evidence="1" type="ORF">MGYG_06035</name>
</gene>
<dbReference type="AlphaFoldDB" id="E4V098"/>
<keyword evidence="2" id="KW-1185">Reference proteome</keyword>
<organism evidence="2">
    <name type="scientific">Arthroderma gypseum (strain ATCC MYA-4604 / CBS 118893)</name>
    <name type="common">Microsporum gypseum</name>
    <dbReference type="NCBI Taxonomy" id="535722"/>
    <lineage>
        <taxon>Eukaryota</taxon>
        <taxon>Fungi</taxon>
        <taxon>Dikarya</taxon>
        <taxon>Ascomycota</taxon>
        <taxon>Pezizomycotina</taxon>
        <taxon>Eurotiomycetes</taxon>
        <taxon>Eurotiomycetidae</taxon>
        <taxon>Onygenales</taxon>
        <taxon>Arthrodermataceae</taxon>
        <taxon>Nannizzia</taxon>
    </lineage>
</organism>
<sequence length="102" mass="11470">MAFDRSRKTYMLARTYHRLITSIETACVACQSFLHREKERQTTAAPNLGEKMSSMRTTDVMSLVMLETGDEGPSAALEPRVSMWGLGRPEPILLVIFNGHLL</sequence>
<name>E4V098_ARTGP</name>
<dbReference type="GeneID" id="10026741"/>
<dbReference type="EMBL" id="DS989826">
    <property type="protein sequence ID" value="EFR03035.1"/>
    <property type="molecule type" value="Genomic_DNA"/>
</dbReference>